<feature type="region of interest" description="Disordered" evidence="11">
    <location>
        <begin position="332"/>
        <end position="353"/>
    </location>
</feature>
<keyword evidence="15" id="KW-1185">Reference proteome</keyword>
<evidence type="ECO:0000313" key="14">
    <source>
        <dbReference type="Proteomes" id="UP000038040"/>
    </source>
</evidence>
<feature type="region of interest" description="Disordered" evidence="11">
    <location>
        <begin position="88"/>
        <end position="163"/>
    </location>
</feature>
<evidence type="ECO:0000313" key="16">
    <source>
        <dbReference type="WBParaSite" id="DME_0000131201-mRNA-1"/>
    </source>
</evidence>
<accession>A0A0N4U3K5</accession>
<keyword evidence="2" id="KW-0678">Repressor</keyword>
<dbReference type="GO" id="GO:0008270">
    <property type="term" value="F:zinc ion binding"/>
    <property type="evidence" value="ECO:0007669"/>
    <property type="project" value="UniProtKB-KW"/>
</dbReference>
<dbReference type="SMART" id="SM00339">
    <property type="entry name" value="FH"/>
    <property type="match status" value="1"/>
</dbReference>
<dbReference type="GO" id="GO:0000981">
    <property type="term" value="F:DNA-binding transcription factor activity, RNA polymerase II-specific"/>
    <property type="evidence" value="ECO:0007669"/>
    <property type="project" value="TreeGrafter"/>
</dbReference>
<dbReference type="InterPro" id="IPR032354">
    <property type="entry name" value="FOXP-CC"/>
</dbReference>
<dbReference type="WBParaSite" id="DME_0000131201-mRNA-1">
    <property type="protein sequence ID" value="DME_0000131201-mRNA-1"/>
    <property type="gene ID" value="DME_0000131201"/>
</dbReference>
<keyword evidence="5" id="KW-0862">Zinc</keyword>
<gene>
    <name evidence="13" type="ORF">DME_LOCUS5672</name>
</gene>
<comment type="subcellular location">
    <subcellularLocation>
        <location evidence="1 10">Nucleus</location>
    </subcellularLocation>
</comment>
<dbReference type="FunFam" id="1.10.10.10:FF:000010">
    <property type="entry name" value="Forkhead box P2 isoform B"/>
    <property type="match status" value="1"/>
</dbReference>
<dbReference type="AlphaFoldDB" id="A0A0N4U3K5"/>
<dbReference type="InterPro" id="IPR030456">
    <property type="entry name" value="TF_fork_head_CS_2"/>
</dbReference>
<feature type="DNA-binding region" description="Fork-head" evidence="10">
    <location>
        <begin position="188"/>
        <end position="280"/>
    </location>
</feature>
<evidence type="ECO:0000256" key="7">
    <source>
        <dbReference type="ARBA" id="ARBA00023125"/>
    </source>
</evidence>
<dbReference type="Gene3D" id="1.10.10.10">
    <property type="entry name" value="Winged helix-like DNA-binding domain superfamily/Winged helix DNA-binding domain"/>
    <property type="match status" value="1"/>
</dbReference>
<feature type="compositionally biased region" description="Basic residues" evidence="11">
    <location>
        <begin position="126"/>
        <end position="135"/>
    </location>
</feature>
<evidence type="ECO:0000256" key="9">
    <source>
        <dbReference type="ARBA" id="ARBA00023242"/>
    </source>
</evidence>
<keyword evidence="6" id="KW-0805">Transcription regulation</keyword>
<dbReference type="Gene3D" id="1.20.5.340">
    <property type="match status" value="1"/>
</dbReference>
<evidence type="ECO:0000256" key="4">
    <source>
        <dbReference type="ARBA" id="ARBA00022771"/>
    </source>
</evidence>
<protein>
    <submittedName>
        <fullName evidence="16">Fork-head domain-containing protein</fullName>
    </submittedName>
</protein>
<keyword evidence="3" id="KW-0479">Metal-binding</keyword>
<dbReference type="InterPro" id="IPR050998">
    <property type="entry name" value="FOXP"/>
</dbReference>
<keyword evidence="4" id="KW-0863">Zinc-finger</keyword>
<dbReference type="PROSITE" id="PS50039">
    <property type="entry name" value="FORK_HEAD_3"/>
    <property type="match status" value="1"/>
</dbReference>
<dbReference type="OrthoDB" id="5830876at2759"/>
<name>A0A0N4U3K5_DRAME</name>
<dbReference type="PRINTS" id="PR00053">
    <property type="entry name" value="FORKHEAD"/>
</dbReference>
<dbReference type="PANTHER" id="PTHR45796:SF4">
    <property type="entry name" value="FORKHEAD BOX P, ISOFORM C"/>
    <property type="match status" value="1"/>
</dbReference>
<dbReference type="PANTHER" id="PTHR45796">
    <property type="entry name" value="FORKHEAD BOX P, ISOFORM C"/>
    <property type="match status" value="1"/>
</dbReference>
<keyword evidence="7 10" id="KW-0238">DNA-binding</keyword>
<evidence type="ECO:0000256" key="1">
    <source>
        <dbReference type="ARBA" id="ARBA00004123"/>
    </source>
</evidence>
<dbReference type="Proteomes" id="UP000038040">
    <property type="component" value="Unplaced"/>
</dbReference>
<organism evidence="14 16">
    <name type="scientific">Dracunculus medinensis</name>
    <name type="common">Guinea worm</name>
    <dbReference type="NCBI Taxonomy" id="318479"/>
    <lineage>
        <taxon>Eukaryota</taxon>
        <taxon>Metazoa</taxon>
        <taxon>Ecdysozoa</taxon>
        <taxon>Nematoda</taxon>
        <taxon>Chromadorea</taxon>
        <taxon>Rhabditida</taxon>
        <taxon>Spirurina</taxon>
        <taxon>Dracunculoidea</taxon>
        <taxon>Dracunculidae</taxon>
        <taxon>Dracunculus</taxon>
    </lineage>
</organism>
<feature type="domain" description="Fork-head" evidence="12">
    <location>
        <begin position="188"/>
        <end position="280"/>
    </location>
</feature>
<evidence type="ECO:0000313" key="13">
    <source>
        <dbReference type="EMBL" id="VDN55699.1"/>
    </source>
</evidence>
<dbReference type="SUPFAM" id="SSF46785">
    <property type="entry name" value="Winged helix' DNA-binding domain"/>
    <property type="match status" value="1"/>
</dbReference>
<dbReference type="Proteomes" id="UP000274756">
    <property type="component" value="Unassembled WGS sequence"/>
</dbReference>
<evidence type="ECO:0000256" key="11">
    <source>
        <dbReference type="SAM" id="MobiDB-lite"/>
    </source>
</evidence>
<dbReference type="Pfam" id="PF00250">
    <property type="entry name" value="Forkhead"/>
    <property type="match status" value="1"/>
</dbReference>
<keyword evidence="8" id="KW-0804">Transcription</keyword>
<dbReference type="GO" id="GO:0000978">
    <property type="term" value="F:RNA polymerase II cis-regulatory region sequence-specific DNA binding"/>
    <property type="evidence" value="ECO:0007669"/>
    <property type="project" value="TreeGrafter"/>
</dbReference>
<proteinExistence type="predicted"/>
<evidence type="ECO:0000256" key="3">
    <source>
        <dbReference type="ARBA" id="ARBA00022723"/>
    </source>
</evidence>
<dbReference type="Pfam" id="PF16159">
    <property type="entry name" value="FOXP-CC"/>
    <property type="match status" value="1"/>
</dbReference>
<evidence type="ECO:0000256" key="5">
    <source>
        <dbReference type="ARBA" id="ARBA00022833"/>
    </source>
</evidence>
<evidence type="ECO:0000256" key="10">
    <source>
        <dbReference type="PROSITE-ProRule" id="PRU00089"/>
    </source>
</evidence>
<dbReference type="EMBL" id="UYYG01001153">
    <property type="protein sequence ID" value="VDN55699.1"/>
    <property type="molecule type" value="Genomic_DNA"/>
</dbReference>
<dbReference type="STRING" id="318479.A0A0N4U3K5"/>
<sequence>MGGKETNATFIHHLSTTHIPDTRGLEQLGAQGTLLQDLEERIKRERVRYHAMWEHLTTKRSPDTINNQTISSTTGTISSTNSIASPVIISNDNRNDPFVEQRPSPASLSTSMNLTDDNRLSSSSSSHHHHHHHHQQQQSQPQQTQQPQQQQQQSATSSSRRRICDKSIIPISSDITRNREFYRNNDVRPPYTYASLIREAIMESKDCQLTLNEIYQWFTDTFAFFRRNAATWKNAVRHNLSLHKCFTRVEQNVKGAVWTVDDTEFYRRRQQRGTITRSTPTTPKAADNSLNILASAVASSLTNVDLRAATSSPVSEQHQQFDDDEQHLEEIKEEKREHEEEEEEIIKNDEKRTITATVTAQEASTVDSQGLLKMFIKQEEESSPKLVVDEAS</sequence>
<evidence type="ECO:0000259" key="12">
    <source>
        <dbReference type="PROSITE" id="PS50039"/>
    </source>
</evidence>
<dbReference type="PROSITE" id="PS00658">
    <property type="entry name" value="FORK_HEAD_2"/>
    <property type="match status" value="1"/>
</dbReference>
<dbReference type="GO" id="GO:0005634">
    <property type="term" value="C:nucleus"/>
    <property type="evidence" value="ECO:0007669"/>
    <property type="project" value="UniProtKB-SubCell"/>
</dbReference>
<dbReference type="InterPro" id="IPR036390">
    <property type="entry name" value="WH_DNA-bd_sf"/>
</dbReference>
<dbReference type="InterPro" id="IPR036388">
    <property type="entry name" value="WH-like_DNA-bd_sf"/>
</dbReference>
<feature type="compositionally biased region" description="Low complexity" evidence="11">
    <location>
        <begin position="136"/>
        <end position="158"/>
    </location>
</feature>
<evidence type="ECO:0000256" key="8">
    <source>
        <dbReference type="ARBA" id="ARBA00023163"/>
    </source>
</evidence>
<keyword evidence="9 10" id="KW-0539">Nucleus</keyword>
<reference evidence="13 15" key="2">
    <citation type="submission" date="2018-11" db="EMBL/GenBank/DDBJ databases">
        <authorList>
            <consortium name="Pathogen Informatics"/>
        </authorList>
    </citation>
    <scope>NUCLEOTIDE SEQUENCE [LARGE SCALE GENOMIC DNA]</scope>
</reference>
<evidence type="ECO:0000256" key="6">
    <source>
        <dbReference type="ARBA" id="ARBA00023015"/>
    </source>
</evidence>
<evidence type="ECO:0000313" key="15">
    <source>
        <dbReference type="Proteomes" id="UP000274756"/>
    </source>
</evidence>
<dbReference type="InterPro" id="IPR001766">
    <property type="entry name" value="Fork_head_dom"/>
</dbReference>
<feature type="compositionally biased region" description="Polar residues" evidence="11">
    <location>
        <begin position="104"/>
        <end position="115"/>
    </location>
</feature>
<reference evidence="16" key="1">
    <citation type="submission" date="2017-02" db="UniProtKB">
        <authorList>
            <consortium name="WormBaseParasite"/>
        </authorList>
    </citation>
    <scope>IDENTIFICATION</scope>
</reference>
<evidence type="ECO:0000256" key="2">
    <source>
        <dbReference type="ARBA" id="ARBA00022491"/>
    </source>
</evidence>